<dbReference type="AlphaFoldDB" id="A0A1H2Y744"/>
<feature type="chain" id="PRO_5038857759" evidence="5">
    <location>
        <begin position="22"/>
        <end position="427"/>
    </location>
</feature>
<dbReference type="OrthoDB" id="9780991at2"/>
<dbReference type="EMBL" id="FNON01000002">
    <property type="protein sequence ID" value="SDX00966.1"/>
    <property type="molecule type" value="Genomic_DNA"/>
</dbReference>
<dbReference type="Proteomes" id="UP000199515">
    <property type="component" value="Unassembled WGS sequence"/>
</dbReference>
<name>A0A1H2Y744_9PSEU</name>
<dbReference type="GO" id="GO:0015768">
    <property type="term" value="P:maltose transport"/>
    <property type="evidence" value="ECO:0007669"/>
    <property type="project" value="TreeGrafter"/>
</dbReference>
<feature type="region of interest" description="Disordered" evidence="4">
    <location>
        <begin position="24"/>
        <end position="47"/>
    </location>
</feature>
<dbReference type="GO" id="GO:0055052">
    <property type="term" value="C:ATP-binding cassette (ABC) transporter complex, substrate-binding subunit-containing"/>
    <property type="evidence" value="ECO:0007669"/>
    <property type="project" value="TreeGrafter"/>
</dbReference>
<organism evidence="6 7">
    <name type="scientific">Amycolatopsis xylanica</name>
    <dbReference type="NCBI Taxonomy" id="589385"/>
    <lineage>
        <taxon>Bacteria</taxon>
        <taxon>Bacillati</taxon>
        <taxon>Actinomycetota</taxon>
        <taxon>Actinomycetes</taxon>
        <taxon>Pseudonocardiales</taxon>
        <taxon>Pseudonocardiaceae</taxon>
        <taxon>Amycolatopsis</taxon>
    </lineage>
</organism>
<protein>
    <submittedName>
        <fullName evidence="6">Multiple sugar transport system substrate-binding protein</fullName>
    </submittedName>
</protein>
<dbReference type="SUPFAM" id="SSF53850">
    <property type="entry name" value="Periplasmic binding protein-like II"/>
    <property type="match status" value="1"/>
</dbReference>
<dbReference type="Pfam" id="PF01547">
    <property type="entry name" value="SBP_bac_1"/>
    <property type="match status" value="1"/>
</dbReference>
<dbReference type="PANTHER" id="PTHR30061">
    <property type="entry name" value="MALTOSE-BINDING PERIPLASMIC PROTEIN"/>
    <property type="match status" value="1"/>
</dbReference>
<proteinExistence type="inferred from homology"/>
<evidence type="ECO:0000313" key="6">
    <source>
        <dbReference type="EMBL" id="SDX00966.1"/>
    </source>
</evidence>
<keyword evidence="2" id="KW-0813">Transport</keyword>
<evidence type="ECO:0000313" key="7">
    <source>
        <dbReference type="Proteomes" id="UP000199515"/>
    </source>
</evidence>
<keyword evidence="6" id="KW-0762">Sugar transport</keyword>
<evidence type="ECO:0000256" key="3">
    <source>
        <dbReference type="ARBA" id="ARBA00022729"/>
    </source>
</evidence>
<evidence type="ECO:0000256" key="5">
    <source>
        <dbReference type="SAM" id="SignalP"/>
    </source>
</evidence>
<evidence type="ECO:0000256" key="4">
    <source>
        <dbReference type="SAM" id="MobiDB-lite"/>
    </source>
</evidence>
<accession>A0A1H2Y744</accession>
<dbReference type="RefSeq" id="WP_091287983.1">
    <property type="nucleotide sequence ID" value="NZ_FNON01000002.1"/>
</dbReference>
<keyword evidence="3 5" id="KW-0732">Signal</keyword>
<dbReference type="Gene3D" id="3.40.190.10">
    <property type="entry name" value="Periplasmic binding protein-like II"/>
    <property type="match status" value="1"/>
</dbReference>
<dbReference type="PANTHER" id="PTHR30061:SF50">
    <property type="entry name" value="MALTOSE_MALTODEXTRIN-BINDING PERIPLASMIC PROTEIN"/>
    <property type="match status" value="1"/>
</dbReference>
<comment type="similarity">
    <text evidence="1">Belongs to the bacterial solute-binding protein 1 family.</text>
</comment>
<reference evidence="6 7" key="1">
    <citation type="submission" date="2016-10" db="EMBL/GenBank/DDBJ databases">
        <authorList>
            <person name="de Groot N.N."/>
        </authorList>
    </citation>
    <scope>NUCLEOTIDE SEQUENCE [LARGE SCALE GENOMIC DNA]</scope>
    <source>
        <strain evidence="6 7">CPCC 202699</strain>
    </source>
</reference>
<dbReference type="GO" id="GO:1901982">
    <property type="term" value="F:maltose binding"/>
    <property type="evidence" value="ECO:0007669"/>
    <property type="project" value="TreeGrafter"/>
</dbReference>
<dbReference type="PROSITE" id="PS51257">
    <property type="entry name" value="PROKAR_LIPOPROTEIN"/>
    <property type="match status" value="1"/>
</dbReference>
<dbReference type="CDD" id="cd13585">
    <property type="entry name" value="PBP2_TMBP_like"/>
    <property type="match status" value="1"/>
</dbReference>
<gene>
    <name evidence="6" type="ORF">SAMN05421504_10237</name>
</gene>
<feature type="signal peptide" evidence="5">
    <location>
        <begin position="1"/>
        <end position="21"/>
    </location>
</feature>
<dbReference type="InterPro" id="IPR006311">
    <property type="entry name" value="TAT_signal"/>
</dbReference>
<dbReference type="InterPro" id="IPR006059">
    <property type="entry name" value="SBP"/>
</dbReference>
<dbReference type="STRING" id="589385.SAMN05421504_10237"/>
<dbReference type="PROSITE" id="PS51318">
    <property type="entry name" value="TAT"/>
    <property type="match status" value="1"/>
</dbReference>
<sequence>MQQRTRRGFLSLAGLAAVATACGSNTGRQGSPPPSTASSAPTAPPKPNLQQWYHAYGEDGVQDAVKRYAAAYPKAAVNVQWNPGDYDSKIVTALQNSAVPDVFEAQVKIDWVRQNQVVALDDIVGPIAADFSPAVLAAQTVEGKVYGIPQATDTQVLFYRKSMLQAAGVNPPQTVDELIDAAQKLTKEGVKGFFAGNDGGVGVLAGPLLWSTGLDYLSKDNKSVGFDDPRAAAAFAKLRVLNTNNSLLLGAPSDWSDPAAFIDGLAAMQWTGLWNIPKIQAALKDDFGVLPFPKLDASGAPSVPVGAYGAMINAKSANVAAAKEYIKWLWVEKTDYQLEFATKFGFHVPARQSLVDKAENLKLGPAADAARYVKENSHLVGGPVWTAQSNTALSDAVAKIAKEGADPAAETRKAVDVAKAELKRLFG</sequence>
<keyword evidence="7" id="KW-1185">Reference proteome</keyword>
<evidence type="ECO:0000256" key="1">
    <source>
        <dbReference type="ARBA" id="ARBA00008520"/>
    </source>
</evidence>
<dbReference type="GO" id="GO:0042956">
    <property type="term" value="P:maltodextrin transmembrane transport"/>
    <property type="evidence" value="ECO:0007669"/>
    <property type="project" value="TreeGrafter"/>
</dbReference>
<evidence type="ECO:0000256" key="2">
    <source>
        <dbReference type="ARBA" id="ARBA00022448"/>
    </source>
</evidence>